<protein>
    <submittedName>
        <fullName evidence="4">Esterase</fullName>
    </submittedName>
</protein>
<feature type="domain" description="SGNH hydrolase-type esterase" evidence="3">
    <location>
        <begin position="64"/>
        <end position="282"/>
    </location>
</feature>
<dbReference type="Proteomes" id="UP000260925">
    <property type="component" value="Unassembled WGS sequence"/>
</dbReference>
<dbReference type="InterPro" id="IPR036514">
    <property type="entry name" value="SGNH_hydro_sf"/>
</dbReference>
<keyword evidence="2" id="KW-0732">Signal</keyword>
<evidence type="ECO:0000259" key="3">
    <source>
        <dbReference type="Pfam" id="PF13472"/>
    </source>
</evidence>
<comment type="caution">
    <text evidence="4">The sequence shown here is derived from an EMBL/GenBank/DDBJ whole genome shotgun (WGS) entry which is preliminary data.</text>
</comment>
<feature type="signal peptide" evidence="2">
    <location>
        <begin position="1"/>
        <end position="21"/>
    </location>
</feature>
<dbReference type="Gene3D" id="3.40.50.1110">
    <property type="entry name" value="SGNH hydrolase"/>
    <property type="match status" value="2"/>
</dbReference>
<proteinExistence type="predicted"/>
<dbReference type="AlphaFoldDB" id="A0A3B9QTR2"/>
<organism evidence="4 5">
    <name type="scientific">Corynebacterium variabile</name>
    <dbReference type="NCBI Taxonomy" id="1727"/>
    <lineage>
        <taxon>Bacteria</taxon>
        <taxon>Bacillati</taxon>
        <taxon>Actinomycetota</taxon>
        <taxon>Actinomycetes</taxon>
        <taxon>Mycobacteriales</taxon>
        <taxon>Corynebacteriaceae</taxon>
        <taxon>Corynebacterium</taxon>
    </lineage>
</organism>
<feature type="region of interest" description="Disordered" evidence="1">
    <location>
        <begin position="30"/>
        <end position="53"/>
    </location>
</feature>
<dbReference type="Pfam" id="PF13472">
    <property type="entry name" value="Lipase_GDSL_2"/>
    <property type="match status" value="1"/>
</dbReference>
<name>A0A3B9QTR2_9CORY</name>
<evidence type="ECO:0000313" key="5">
    <source>
        <dbReference type="Proteomes" id="UP000260925"/>
    </source>
</evidence>
<dbReference type="EMBL" id="DMDD01000115">
    <property type="protein sequence ID" value="HAF72369.1"/>
    <property type="molecule type" value="Genomic_DNA"/>
</dbReference>
<reference evidence="4 5" key="1">
    <citation type="journal article" date="2018" name="Nat. Biotechnol.">
        <title>A standardized bacterial taxonomy based on genome phylogeny substantially revises the tree of life.</title>
        <authorList>
            <person name="Parks D.H."/>
            <person name="Chuvochina M."/>
            <person name="Waite D.W."/>
            <person name="Rinke C."/>
            <person name="Skarshewski A."/>
            <person name="Chaumeil P.A."/>
            <person name="Hugenholtz P."/>
        </authorList>
    </citation>
    <scope>NUCLEOTIDE SEQUENCE [LARGE SCALE GENOMIC DNA]</scope>
    <source>
        <strain evidence="4">UBA9851</strain>
    </source>
</reference>
<accession>A0A3B9QTR2</accession>
<feature type="compositionally biased region" description="Low complexity" evidence="1">
    <location>
        <begin position="30"/>
        <end position="48"/>
    </location>
</feature>
<dbReference type="SUPFAM" id="SSF52266">
    <property type="entry name" value="SGNH hydrolase"/>
    <property type="match status" value="1"/>
</dbReference>
<feature type="chain" id="PRO_5039335034" evidence="2">
    <location>
        <begin position="22"/>
        <end position="302"/>
    </location>
</feature>
<gene>
    <name evidence="4" type="ORF">DCL06_05125</name>
</gene>
<dbReference type="InterPro" id="IPR013830">
    <property type="entry name" value="SGNH_hydro"/>
</dbReference>
<evidence type="ECO:0000256" key="2">
    <source>
        <dbReference type="SAM" id="SignalP"/>
    </source>
</evidence>
<evidence type="ECO:0000313" key="4">
    <source>
        <dbReference type="EMBL" id="HAF72369.1"/>
    </source>
</evidence>
<evidence type="ECO:0000256" key="1">
    <source>
        <dbReference type="SAM" id="MobiDB-lite"/>
    </source>
</evidence>
<sequence length="302" mass="31465">MRRRHILVPLALTILASTAVAAPAGAATGSLSSLGSLSSPTTPTGTGANFENPYSTDTGNNIVAFGDSFTSNSASYVNAAPQNYPTYPRTEGCLTAPDAWPAQLGAITRRPVQNWACNAHTTGRMLGRIDRAIASGHINDTSLVILTAGMNDKRQEVPDAEVVANLVSAVEKVRAVAPGAQIAILGRLATTNAEGRFCDRNTVPDQPTGAIDRKTADFEAATQNNQRAAAAQADVQFIDIRSMTIEANSSCGLDADRFISGVTDTTTPDYNMPAHPSLAGSRFLAQQVSAVIVAAAVTGLLP</sequence>